<dbReference type="InterPro" id="IPR017441">
    <property type="entry name" value="Protein_kinase_ATP_BS"/>
</dbReference>
<keyword evidence="3 6" id="KW-0547">Nucleotide-binding</keyword>
<evidence type="ECO:0000313" key="9">
    <source>
        <dbReference type="EnsemblMetazoa" id="CLYHEMP024327.1"/>
    </source>
</evidence>
<accession>A0A7M6DRG8</accession>
<dbReference type="Gene3D" id="1.10.510.10">
    <property type="entry name" value="Transferase(Phosphotransferase) domain 1"/>
    <property type="match status" value="1"/>
</dbReference>
<evidence type="ECO:0000256" key="7">
    <source>
        <dbReference type="RuleBase" id="RU000304"/>
    </source>
</evidence>
<dbReference type="PROSITE" id="PS50011">
    <property type="entry name" value="PROTEIN_KINASE_DOM"/>
    <property type="match status" value="1"/>
</dbReference>
<dbReference type="PROSITE" id="PS00108">
    <property type="entry name" value="PROTEIN_KINASE_ST"/>
    <property type="match status" value="1"/>
</dbReference>
<evidence type="ECO:0000256" key="3">
    <source>
        <dbReference type="ARBA" id="ARBA00022741"/>
    </source>
</evidence>
<dbReference type="GO" id="GO:0005524">
    <property type="term" value="F:ATP binding"/>
    <property type="evidence" value="ECO:0007669"/>
    <property type="project" value="UniProtKB-UniRule"/>
</dbReference>
<dbReference type="InterPro" id="IPR000719">
    <property type="entry name" value="Prot_kinase_dom"/>
</dbReference>
<reference evidence="9" key="1">
    <citation type="submission" date="2021-01" db="UniProtKB">
        <authorList>
            <consortium name="EnsemblMetazoa"/>
        </authorList>
    </citation>
    <scope>IDENTIFICATION</scope>
</reference>
<dbReference type="OrthoDB" id="6017618at2759"/>
<evidence type="ECO:0000313" key="10">
    <source>
        <dbReference type="Proteomes" id="UP000594262"/>
    </source>
</evidence>
<dbReference type="PROSITE" id="PS00107">
    <property type="entry name" value="PROTEIN_KINASE_ATP"/>
    <property type="match status" value="1"/>
</dbReference>
<keyword evidence="2" id="KW-0808">Transferase</keyword>
<keyword evidence="10" id="KW-1185">Reference proteome</keyword>
<dbReference type="FunFam" id="3.30.200.20:FF:000042">
    <property type="entry name" value="Aurora kinase A"/>
    <property type="match status" value="1"/>
</dbReference>
<dbReference type="Proteomes" id="UP000594262">
    <property type="component" value="Unplaced"/>
</dbReference>
<comment type="similarity">
    <text evidence="7">Belongs to the protein kinase superfamily.</text>
</comment>
<feature type="domain" description="Protein kinase" evidence="8">
    <location>
        <begin position="51"/>
        <end position="305"/>
    </location>
</feature>
<evidence type="ECO:0000256" key="6">
    <source>
        <dbReference type="PROSITE-ProRule" id="PRU10141"/>
    </source>
</evidence>
<evidence type="ECO:0000256" key="5">
    <source>
        <dbReference type="ARBA" id="ARBA00022840"/>
    </source>
</evidence>
<dbReference type="SUPFAM" id="SSF56112">
    <property type="entry name" value="Protein kinase-like (PK-like)"/>
    <property type="match status" value="1"/>
</dbReference>
<dbReference type="FunFam" id="1.10.510.10:FF:000271">
    <property type="entry name" value="Non-specific serine/threonine protein kinase"/>
    <property type="match status" value="1"/>
</dbReference>
<keyword evidence="4" id="KW-0418">Kinase</keyword>
<evidence type="ECO:0000259" key="8">
    <source>
        <dbReference type="PROSITE" id="PS50011"/>
    </source>
</evidence>
<evidence type="ECO:0000256" key="2">
    <source>
        <dbReference type="ARBA" id="ARBA00022679"/>
    </source>
</evidence>
<dbReference type="AlphaFoldDB" id="A0A7M6DRG8"/>
<dbReference type="PANTHER" id="PTHR24346">
    <property type="entry name" value="MAP/MICROTUBULE AFFINITY-REGULATING KINASE"/>
    <property type="match status" value="1"/>
</dbReference>
<dbReference type="GO" id="GO:0035556">
    <property type="term" value="P:intracellular signal transduction"/>
    <property type="evidence" value="ECO:0007669"/>
    <property type="project" value="TreeGrafter"/>
</dbReference>
<dbReference type="InterPro" id="IPR011009">
    <property type="entry name" value="Kinase-like_dom_sf"/>
</dbReference>
<evidence type="ECO:0000256" key="1">
    <source>
        <dbReference type="ARBA" id="ARBA00022527"/>
    </source>
</evidence>
<protein>
    <recommendedName>
        <fullName evidence="8">Protein kinase domain-containing protein</fullName>
    </recommendedName>
</protein>
<dbReference type="EnsemblMetazoa" id="CLYHEMT024327.1">
    <property type="protein sequence ID" value="CLYHEMP024327.1"/>
    <property type="gene ID" value="CLYHEMG024327"/>
</dbReference>
<dbReference type="SMART" id="SM00220">
    <property type="entry name" value="S_TKc"/>
    <property type="match status" value="1"/>
</dbReference>
<dbReference type="PANTHER" id="PTHR24346:SF30">
    <property type="entry name" value="MATERNAL EMBRYONIC LEUCINE ZIPPER KINASE"/>
    <property type="match status" value="1"/>
</dbReference>
<feature type="binding site" evidence="6">
    <location>
        <position position="80"/>
    </location>
    <ligand>
        <name>ATP</name>
        <dbReference type="ChEBI" id="CHEBI:30616"/>
    </ligand>
</feature>
<dbReference type="GO" id="GO:0005737">
    <property type="term" value="C:cytoplasm"/>
    <property type="evidence" value="ECO:0007669"/>
    <property type="project" value="TreeGrafter"/>
</dbReference>
<dbReference type="InterPro" id="IPR008271">
    <property type="entry name" value="Ser/Thr_kinase_AS"/>
</dbReference>
<keyword evidence="1 7" id="KW-0723">Serine/threonine-protein kinase</keyword>
<sequence>LLDKYESLRIKITNVKGKFDEEAGLKGRMPQKEDSKSFKIILPPELSKYYEDKNKVLGSGGFAKVILAEHIATGQKVAIKVMNKNYLKKKDDLHRAYNEIYALKHLSHQHVCQLFEVFECEEFIYLVIEHCPGGELFDYIVTKKRLQEREARYLFSQILSAVAHFHKHGYAHRDLKPENMLLDDDKNIKIIDFGLSAKPENGLTSALRTRAGSVLYASPELISGEPYFGDKTDIWSLGVVLYALLCGFLPFDHESTVELYKKIKKGEFAKPPWLSPKSLSLLNGMLETDPKRRITIEKILSHPWMASSSIRIPQETKITRNALNYRAVQLIAAYFKWSLVYAEKKISAFKYNQLTAIYFILCKSSEEKLSFLCKCWLKRDHFIGEAMKVQPIKSLTLQWLKEKALLALEKPDECC</sequence>
<organism evidence="9 10">
    <name type="scientific">Clytia hemisphaerica</name>
    <dbReference type="NCBI Taxonomy" id="252671"/>
    <lineage>
        <taxon>Eukaryota</taxon>
        <taxon>Metazoa</taxon>
        <taxon>Cnidaria</taxon>
        <taxon>Hydrozoa</taxon>
        <taxon>Hydroidolina</taxon>
        <taxon>Leptothecata</taxon>
        <taxon>Obeliida</taxon>
        <taxon>Clytiidae</taxon>
        <taxon>Clytia</taxon>
    </lineage>
</organism>
<dbReference type="GO" id="GO:0004674">
    <property type="term" value="F:protein serine/threonine kinase activity"/>
    <property type="evidence" value="ECO:0007669"/>
    <property type="project" value="UniProtKB-KW"/>
</dbReference>
<dbReference type="Pfam" id="PF00069">
    <property type="entry name" value="Pkinase"/>
    <property type="match status" value="1"/>
</dbReference>
<evidence type="ECO:0000256" key="4">
    <source>
        <dbReference type="ARBA" id="ARBA00022777"/>
    </source>
</evidence>
<proteinExistence type="inferred from homology"/>
<name>A0A7M6DRG8_9CNID</name>
<keyword evidence="5 6" id="KW-0067">ATP-binding</keyword>